<dbReference type="Pfam" id="PF00379">
    <property type="entry name" value="Chitin_bind_4"/>
    <property type="match status" value="1"/>
</dbReference>
<gene>
    <name evidence="6" type="ORF">B5V51_5695</name>
</gene>
<dbReference type="PROSITE" id="PS00233">
    <property type="entry name" value="CHIT_BIND_RR_1"/>
    <property type="match status" value="1"/>
</dbReference>
<feature type="chain" id="PRO_5012042726" description="Cuticle protein" evidence="5">
    <location>
        <begin position="20"/>
        <end position="409"/>
    </location>
</feature>
<dbReference type="GO" id="GO:0031012">
    <property type="term" value="C:extracellular matrix"/>
    <property type="evidence" value="ECO:0007669"/>
    <property type="project" value="TreeGrafter"/>
</dbReference>
<sequence length="409" mass="47480">MDKALVIFILLANLLATNCQEGEFIEDIIEEASDKGKATYSFSYGVADGKTGDVKSVWESRDGDTVKGHYSVVEPDGSTRTVEYSAGPNTGFQAVVNNENQRFDSEEIGRSVIEEKAMRDYEKYYDFSEDADEDYYERKRPKRPYEPVRKEHSHKKRTKYPSYSDQPLDSEPSEYTHSISIKHPRDDPSEFEPQSHVGYSSDPNCKTKTRKESYDNRDNLYSNIVDLELNKKYPTFPPDSFRDSYDKYAEPSYDFDRYVTKHYGNGNFKGHKYDDMGVKPSSSSVKYTFPVIPDVPPPEKYYPDEPPSRPKKKRPHKPREPERFQSEDLSEYVLVPKKKLKNPKPTVDTYDYRVPEDDYEHPQFSSSYDDTSQDDRYPSSTRGTGPKEVVRKIVKKRKPVINLLDMFDI</sequence>
<evidence type="ECO:0000256" key="5">
    <source>
        <dbReference type="SAM" id="SignalP"/>
    </source>
</evidence>
<evidence type="ECO:0008006" key="7">
    <source>
        <dbReference type="Google" id="ProtNLM"/>
    </source>
</evidence>
<evidence type="ECO:0000256" key="4">
    <source>
        <dbReference type="SAM" id="MobiDB-lite"/>
    </source>
</evidence>
<dbReference type="PANTHER" id="PTHR12236:SF81">
    <property type="entry name" value="CUTICLE PROTEIN 19-LIKE PROTEIN"/>
    <property type="match status" value="1"/>
</dbReference>
<reference evidence="6" key="1">
    <citation type="submission" date="2017-09" db="EMBL/GenBank/DDBJ databases">
        <title>Contemporary evolution of a Lepidopteran species, Heliothis virescens, in response to modern agricultural practices.</title>
        <authorList>
            <person name="Fritz M.L."/>
            <person name="Deyonke A.M."/>
            <person name="Papanicolaou A."/>
            <person name="Micinski S."/>
            <person name="Westbrook J."/>
            <person name="Gould F."/>
        </authorList>
    </citation>
    <scope>NUCLEOTIDE SEQUENCE [LARGE SCALE GENOMIC DNA]</scope>
    <source>
        <strain evidence="6">HvINT-</strain>
        <tissue evidence="6">Whole body</tissue>
    </source>
</reference>
<dbReference type="STRING" id="7102.A0A2A4J9D7"/>
<protein>
    <recommendedName>
        <fullName evidence="7">Cuticle protein</fullName>
    </recommendedName>
</protein>
<dbReference type="GO" id="GO:0042302">
    <property type="term" value="F:structural constituent of cuticle"/>
    <property type="evidence" value="ECO:0007669"/>
    <property type="project" value="UniProtKB-UniRule"/>
</dbReference>
<dbReference type="PANTHER" id="PTHR12236">
    <property type="entry name" value="STRUCTURAL CONTITUENT OF CUTICLE"/>
    <property type="match status" value="1"/>
</dbReference>
<feature type="compositionally biased region" description="Polar residues" evidence="4">
    <location>
        <begin position="197"/>
        <end position="206"/>
    </location>
</feature>
<organism evidence="6">
    <name type="scientific">Heliothis virescens</name>
    <name type="common">Tobacco budworm moth</name>
    <dbReference type="NCBI Taxonomy" id="7102"/>
    <lineage>
        <taxon>Eukaryota</taxon>
        <taxon>Metazoa</taxon>
        <taxon>Ecdysozoa</taxon>
        <taxon>Arthropoda</taxon>
        <taxon>Hexapoda</taxon>
        <taxon>Insecta</taxon>
        <taxon>Pterygota</taxon>
        <taxon>Neoptera</taxon>
        <taxon>Endopterygota</taxon>
        <taxon>Lepidoptera</taxon>
        <taxon>Glossata</taxon>
        <taxon>Ditrysia</taxon>
        <taxon>Noctuoidea</taxon>
        <taxon>Noctuidae</taxon>
        <taxon>Heliothinae</taxon>
        <taxon>Heliothis</taxon>
    </lineage>
</organism>
<feature type="signal peptide" evidence="5">
    <location>
        <begin position="1"/>
        <end position="19"/>
    </location>
</feature>
<dbReference type="InterPro" id="IPR000618">
    <property type="entry name" value="Insect_cuticle"/>
</dbReference>
<dbReference type="GO" id="GO:0005615">
    <property type="term" value="C:extracellular space"/>
    <property type="evidence" value="ECO:0007669"/>
    <property type="project" value="TreeGrafter"/>
</dbReference>
<dbReference type="InterPro" id="IPR031311">
    <property type="entry name" value="CHIT_BIND_RR_consensus"/>
</dbReference>
<dbReference type="AlphaFoldDB" id="A0A2A4J9D7"/>
<evidence type="ECO:0000256" key="1">
    <source>
        <dbReference type="ARBA" id="ARBA00022460"/>
    </source>
</evidence>
<accession>A0A2A4J9D7</accession>
<name>A0A2A4J9D7_HELVI</name>
<evidence type="ECO:0000256" key="3">
    <source>
        <dbReference type="PROSITE-ProRule" id="PRU00497"/>
    </source>
</evidence>
<dbReference type="EMBL" id="NWSH01002544">
    <property type="protein sequence ID" value="PCG68013.1"/>
    <property type="molecule type" value="Genomic_DNA"/>
</dbReference>
<proteinExistence type="predicted"/>
<keyword evidence="1 3" id="KW-0193">Cuticle</keyword>
<feature type="region of interest" description="Disordered" evidence="4">
    <location>
        <begin position="133"/>
        <end position="214"/>
    </location>
</feature>
<dbReference type="PRINTS" id="PR00947">
    <property type="entry name" value="CUTICLE"/>
</dbReference>
<comment type="caution">
    <text evidence="6">The sequence shown here is derived from an EMBL/GenBank/DDBJ whole genome shotgun (WGS) entry which is preliminary data.</text>
</comment>
<keyword evidence="2 5" id="KW-0732">Signal</keyword>
<feature type="compositionally biased region" description="Polar residues" evidence="4">
    <location>
        <begin position="161"/>
        <end position="179"/>
    </location>
</feature>
<dbReference type="InterPro" id="IPR051217">
    <property type="entry name" value="Insect_Cuticle_Struc_Prot"/>
</dbReference>
<evidence type="ECO:0000313" key="6">
    <source>
        <dbReference type="EMBL" id="PCG68013.1"/>
    </source>
</evidence>
<feature type="region of interest" description="Disordered" evidence="4">
    <location>
        <begin position="269"/>
        <end position="388"/>
    </location>
</feature>
<dbReference type="PROSITE" id="PS51155">
    <property type="entry name" value="CHIT_BIND_RR_2"/>
    <property type="match status" value="1"/>
</dbReference>
<evidence type="ECO:0000256" key="2">
    <source>
        <dbReference type="ARBA" id="ARBA00022729"/>
    </source>
</evidence>